<dbReference type="Proteomes" id="UP000198706">
    <property type="component" value="Unassembled WGS sequence"/>
</dbReference>
<reference evidence="1 2" key="1">
    <citation type="submission" date="2016-10" db="EMBL/GenBank/DDBJ databases">
        <authorList>
            <person name="de Groot N.N."/>
        </authorList>
    </citation>
    <scope>NUCLEOTIDE SEQUENCE [LARGE SCALE GENOMIC DNA]</scope>
    <source>
        <strain evidence="1 2">JCM 21544</strain>
    </source>
</reference>
<keyword evidence="2" id="KW-1185">Reference proteome</keyword>
<dbReference type="SUPFAM" id="SSF47598">
    <property type="entry name" value="Ribbon-helix-helix"/>
    <property type="match status" value="1"/>
</dbReference>
<sequence>MPKITLEIDVQLYRLLQQAARGSGHSLEEECLRRLESEGRRSRHIEALLADLRAQAEPRRSRG</sequence>
<evidence type="ECO:0000313" key="1">
    <source>
        <dbReference type="EMBL" id="SDJ69852.1"/>
    </source>
</evidence>
<dbReference type="EMBL" id="FNFD01000002">
    <property type="protein sequence ID" value="SDJ69852.1"/>
    <property type="molecule type" value="Genomic_DNA"/>
</dbReference>
<organism evidence="1 2">
    <name type="scientific">Pseudomonas indica</name>
    <dbReference type="NCBI Taxonomy" id="137658"/>
    <lineage>
        <taxon>Bacteria</taxon>
        <taxon>Pseudomonadati</taxon>
        <taxon>Pseudomonadota</taxon>
        <taxon>Gammaproteobacteria</taxon>
        <taxon>Pseudomonadales</taxon>
        <taxon>Pseudomonadaceae</taxon>
        <taxon>Pseudomonas</taxon>
    </lineage>
</organism>
<accession>A0A1G8VV20</accession>
<dbReference type="AlphaFoldDB" id="A0A1G8VV20"/>
<protein>
    <submittedName>
        <fullName evidence="1">Uncharacterized protein</fullName>
    </submittedName>
</protein>
<dbReference type="GO" id="GO:0006355">
    <property type="term" value="P:regulation of DNA-templated transcription"/>
    <property type="evidence" value="ECO:0007669"/>
    <property type="project" value="InterPro"/>
</dbReference>
<evidence type="ECO:0000313" key="2">
    <source>
        <dbReference type="Proteomes" id="UP000198706"/>
    </source>
</evidence>
<proteinExistence type="predicted"/>
<name>A0A1G8VV20_9PSED</name>
<gene>
    <name evidence="1" type="ORF">SAMN05216186_102369</name>
</gene>
<dbReference type="RefSeq" id="WP_084334730.1">
    <property type="nucleotide sequence ID" value="NZ_FNFD01000002.1"/>
</dbReference>
<dbReference type="InterPro" id="IPR010985">
    <property type="entry name" value="Ribbon_hlx_hlx"/>
</dbReference>